<feature type="domain" description="Histidine kinase" evidence="10">
    <location>
        <begin position="481"/>
        <end position="694"/>
    </location>
</feature>
<dbReference type="InterPro" id="IPR003594">
    <property type="entry name" value="HATPase_dom"/>
</dbReference>
<protein>
    <recommendedName>
        <fullName evidence="3">histidine kinase</fullName>
        <ecNumber evidence="3">2.7.13.3</ecNumber>
    </recommendedName>
</protein>
<evidence type="ECO:0000256" key="9">
    <source>
        <dbReference type="ARBA" id="ARBA00022840"/>
    </source>
</evidence>
<evidence type="ECO:0000256" key="5">
    <source>
        <dbReference type="ARBA" id="ARBA00022553"/>
    </source>
</evidence>
<gene>
    <name evidence="11" type="ORF">GO608_10940</name>
</gene>
<dbReference type="InterPro" id="IPR036097">
    <property type="entry name" value="HisK_dim/P_sf"/>
</dbReference>
<evidence type="ECO:0000313" key="11">
    <source>
        <dbReference type="EMBL" id="NMF93842.1"/>
    </source>
</evidence>
<keyword evidence="6" id="KW-0808">Transferase</keyword>
<dbReference type="Pfam" id="PF02518">
    <property type="entry name" value="HATPase_c"/>
    <property type="match status" value="1"/>
</dbReference>
<dbReference type="InterPro" id="IPR050980">
    <property type="entry name" value="2C_sensor_his_kinase"/>
</dbReference>
<evidence type="ECO:0000259" key="10">
    <source>
        <dbReference type="PROSITE" id="PS50109"/>
    </source>
</evidence>
<dbReference type="InterPro" id="IPR003661">
    <property type="entry name" value="HisK_dim/P_dom"/>
</dbReference>
<comment type="catalytic activity">
    <reaction evidence="1">
        <text>ATP + protein L-histidine = ADP + protein N-phospho-L-histidine.</text>
        <dbReference type="EC" id="2.7.13.3"/>
    </reaction>
</comment>
<organism evidence="11 12">
    <name type="scientific">Aromatoleum buckelii</name>
    <dbReference type="NCBI Taxonomy" id="200254"/>
    <lineage>
        <taxon>Bacteria</taxon>
        <taxon>Pseudomonadati</taxon>
        <taxon>Pseudomonadota</taxon>
        <taxon>Betaproteobacteria</taxon>
        <taxon>Rhodocyclales</taxon>
        <taxon>Rhodocyclaceae</taxon>
        <taxon>Aromatoleum</taxon>
    </lineage>
</organism>
<dbReference type="InterPro" id="IPR005467">
    <property type="entry name" value="His_kinase_dom"/>
</dbReference>
<accession>A0ABX1N3I4</accession>
<dbReference type="InterPro" id="IPR013976">
    <property type="entry name" value="HDOD"/>
</dbReference>
<keyword evidence="5" id="KW-0597">Phosphoprotein</keyword>
<evidence type="ECO:0000256" key="3">
    <source>
        <dbReference type="ARBA" id="ARBA00012438"/>
    </source>
</evidence>
<evidence type="ECO:0000256" key="8">
    <source>
        <dbReference type="ARBA" id="ARBA00022777"/>
    </source>
</evidence>
<dbReference type="Gene3D" id="1.10.3210.10">
    <property type="entry name" value="Hypothetical protein af1432"/>
    <property type="match status" value="1"/>
</dbReference>
<name>A0ABX1N3I4_9RHOO</name>
<dbReference type="PANTHER" id="PTHR44936:SF10">
    <property type="entry name" value="SENSOR PROTEIN RSTB"/>
    <property type="match status" value="1"/>
</dbReference>
<evidence type="ECO:0000256" key="4">
    <source>
        <dbReference type="ARBA" id="ARBA00022475"/>
    </source>
</evidence>
<dbReference type="SMART" id="SM00387">
    <property type="entry name" value="HATPase_c"/>
    <property type="match status" value="1"/>
</dbReference>
<keyword evidence="9" id="KW-0067">ATP-binding</keyword>
<dbReference type="EMBL" id="WTVH01000019">
    <property type="protein sequence ID" value="NMF93842.1"/>
    <property type="molecule type" value="Genomic_DNA"/>
</dbReference>
<dbReference type="CDD" id="cd00082">
    <property type="entry name" value="HisKA"/>
    <property type="match status" value="1"/>
</dbReference>
<sequence length="696" mass="74726">MRHSLPQAFGHIARSASHLECAIVPTKAPGHPMTVLSEQGLFSFRSFAPLAEHREDALRLLAPDAPDWDELASLILRDPALLCSIFVAAPLPPRQRLASTLRVELSQRLQVLGASVLRAWLLQLAWNAAPVERDARLRSGHALMVAECALHLALETRYPYPDEAYLAGLWHSFGAVVAPQCGLTGPLADALAFDHPLEEAALSAHPLVLLLRTARRLAGEGWEQELPSLAQRCGLTVEALLSLRTDVGFLVRQSSTRQALTDGMADEPGDERTGSGAPRVARSAASCGSGLDPVLDTALSGLLRTAFFDLDPQRVAERLTMALRLLCGNHAEAVFVVAADGHGILQALPLGAGQDIAQPYGELGLRLEDESSIIALAARTASPTSCFLRPGIPPRSVPDWHIVRWLGREGIRCVPLGLKDGTGVAVIAANELSPLPPAVARVVAALATAAARALRDLSQRQRARAETEERIEAHHREHVRRIVHEARSPLTVIKSYLGLVAQHHPGVTGLAGKMDALHGEIDRITDLLERAARPPVAEPEPARCRIPELLQELQGLYGESLFARRGIHFELRAAAALPAAAIPGSALRQVLLNLFRNAAEALHPGGRFSVAVPGQVLANGRQCLEIRLIDNGPGLPAERLANLFSPRPSDKGSGHDGIGLSIVQEILEQWHGLILCRSQAGSGTSFQLLLPLDTNA</sequence>
<dbReference type="InterPro" id="IPR004358">
    <property type="entry name" value="Sig_transdc_His_kin-like_C"/>
</dbReference>
<dbReference type="Proteomes" id="UP000601990">
    <property type="component" value="Unassembled WGS sequence"/>
</dbReference>
<dbReference type="InterPro" id="IPR036890">
    <property type="entry name" value="HATPase_C_sf"/>
</dbReference>
<dbReference type="PANTHER" id="PTHR44936">
    <property type="entry name" value="SENSOR PROTEIN CREC"/>
    <property type="match status" value="1"/>
</dbReference>
<keyword evidence="8" id="KW-0418">Kinase</keyword>
<comment type="subcellular location">
    <subcellularLocation>
        <location evidence="2">Cell membrane</location>
        <topology evidence="2">Multi-pass membrane protein</topology>
    </subcellularLocation>
</comment>
<dbReference type="Gene3D" id="3.30.565.10">
    <property type="entry name" value="Histidine kinase-like ATPase, C-terminal domain"/>
    <property type="match status" value="1"/>
</dbReference>
<dbReference type="PRINTS" id="PR00344">
    <property type="entry name" value="BCTRLSENSOR"/>
</dbReference>
<dbReference type="SUPFAM" id="SSF55874">
    <property type="entry name" value="ATPase domain of HSP90 chaperone/DNA topoisomerase II/histidine kinase"/>
    <property type="match status" value="1"/>
</dbReference>
<keyword evidence="4" id="KW-1003">Cell membrane</keyword>
<keyword evidence="12" id="KW-1185">Reference proteome</keyword>
<evidence type="ECO:0000313" key="12">
    <source>
        <dbReference type="Proteomes" id="UP000601990"/>
    </source>
</evidence>
<evidence type="ECO:0000256" key="7">
    <source>
        <dbReference type="ARBA" id="ARBA00022741"/>
    </source>
</evidence>
<dbReference type="Pfam" id="PF08668">
    <property type="entry name" value="HDOD"/>
    <property type="match status" value="1"/>
</dbReference>
<dbReference type="SUPFAM" id="SSF109604">
    <property type="entry name" value="HD-domain/PDEase-like"/>
    <property type="match status" value="1"/>
</dbReference>
<dbReference type="EC" id="2.7.13.3" evidence="3"/>
<evidence type="ECO:0000256" key="2">
    <source>
        <dbReference type="ARBA" id="ARBA00004651"/>
    </source>
</evidence>
<dbReference type="PROSITE" id="PS50109">
    <property type="entry name" value="HIS_KIN"/>
    <property type="match status" value="1"/>
</dbReference>
<proteinExistence type="predicted"/>
<reference evidence="11" key="1">
    <citation type="submission" date="2019-12" db="EMBL/GenBank/DDBJ databases">
        <title>Comparative genomics gives insights into the taxonomy of the Azoarcus-Aromatoleum group and reveals separate origins of nif in the plant-associated Azoarcus and non-plant-associated Aromatoleum sub-groups.</title>
        <authorList>
            <person name="Lafos M."/>
            <person name="Maluk M."/>
            <person name="Batista M."/>
            <person name="Junghare M."/>
            <person name="Carmona M."/>
            <person name="Faoro H."/>
            <person name="Cruz L.M."/>
            <person name="Battistoni F."/>
            <person name="De Souza E."/>
            <person name="Pedrosa F."/>
            <person name="Chen W.-M."/>
            <person name="Poole P.S."/>
            <person name="Dixon R.A."/>
            <person name="James E.K."/>
        </authorList>
    </citation>
    <scope>NUCLEOTIDE SEQUENCE</scope>
    <source>
        <strain evidence="11">U120</strain>
    </source>
</reference>
<keyword evidence="7" id="KW-0547">Nucleotide-binding</keyword>
<evidence type="ECO:0000256" key="6">
    <source>
        <dbReference type="ARBA" id="ARBA00022679"/>
    </source>
</evidence>
<keyword evidence="4" id="KW-0472">Membrane</keyword>
<comment type="caution">
    <text evidence="11">The sequence shown here is derived from an EMBL/GenBank/DDBJ whole genome shotgun (WGS) entry which is preliminary data.</text>
</comment>
<dbReference type="SUPFAM" id="SSF47384">
    <property type="entry name" value="Homodimeric domain of signal transducing histidine kinase"/>
    <property type="match status" value="1"/>
</dbReference>
<evidence type="ECO:0000256" key="1">
    <source>
        <dbReference type="ARBA" id="ARBA00000085"/>
    </source>
</evidence>